<keyword evidence="2" id="KW-1185">Reference proteome</keyword>
<gene>
    <name evidence="1" type="ORF">AXK12_07190</name>
</gene>
<reference evidence="1 2" key="1">
    <citation type="submission" date="2016-02" db="EMBL/GenBank/DDBJ databases">
        <authorList>
            <person name="Wen L."/>
            <person name="He K."/>
            <person name="Yang H."/>
        </authorList>
    </citation>
    <scope>NUCLEOTIDE SEQUENCE [LARGE SCALE GENOMIC DNA]</scope>
    <source>
        <strain evidence="1 2">CV41</strain>
    </source>
</reference>
<name>A0A139SIZ7_9BACT</name>
<evidence type="ECO:0000313" key="1">
    <source>
        <dbReference type="EMBL" id="KXU34529.1"/>
    </source>
</evidence>
<dbReference type="EMBL" id="LSZP01000053">
    <property type="protein sequence ID" value="KXU34529.1"/>
    <property type="molecule type" value="Genomic_DNA"/>
</dbReference>
<dbReference type="Proteomes" id="UP000071392">
    <property type="component" value="Unassembled WGS sequence"/>
</dbReference>
<comment type="caution">
    <text evidence="1">The sequence shown here is derived from an EMBL/GenBank/DDBJ whole genome shotgun (WGS) entry which is preliminary data.</text>
</comment>
<accession>A0A139SIZ7</accession>
<organism evidence="1 2">
    <name type="scientific">Cephaloticoccus capnophilus</name>
    <dbReference type="NCBI Taxonomy" id="1548208"/>
    <lineage>
        <taxon>Bacteria</taxon>
        <taxon>Pseudomonadati</taxon>
        <taxon>Verrucomicrobiota</taxon>
        <taxon>Opitutia</taxon>
        <taxon>Opitutales</taxon>
        <taxon>Opitutaceae</taxon>
        <taxon>Cephaloticoccus</taxon>
    </lineage>
</organism>
<protein>
    <submittedName>
        <fullName evidence="1">Uncharacterized protein</fullName>
    </submittedName>
</protein>
<dbReference type="AlphaFoldDB" id="A0A139SIZ7"/>
<proteinExistence type="predicted"/>
<evidence type="ECO:0000313" key="2">
    <source>
        <dbReference type="Proteomes" id="UP000071392"/>
    </source>
</evidence>
<sequence>MEFIKNLYGFLQIENAKFRLPSPSPILRKRLMAYRLENMEQLAFFIQETASTAIFWIRSMINIPILTNMFLRQQ</sequence>